<dbReference type="AlphaFoldDB" id="A0A0A8ZXW5"/>
<dbReference type="EMBL" id="GBRH01254224">
    <property type="protein sequence ID" value="JAD43671.1"/>
    <property type="molecule type" value="Transcribed_RNA"/>
</dbReference>
<reference evidence="1" key="1">
    <citation type="submission" date="2014-09" db="EMBL/GenBank/DDBJ databases">
        <authorList>
            <person name="Magalhaes I.L.F."/>
            <person name="Oliveira U."/>
            <person name="Santos F.R."/>
            <person name="Vidigal T.H.D.A."/>
            <person name="Brescovit A.D."/>
            <person name="Santos A.J."/>
        </authorList>
    </citation>
    <scope>NUCLEOTIDE SEQUENCE</scope>
    <source>
        <tissue evidence="1">Shoot tissue taken approximately 20 cm above the soil surface</tissue>
    </source>
</reference>
<accession>A0A0A8ZXW5</accession>
<proteinExistence type="predicted"/>
<sequence length="58" mass="6263">MKNIWLLVRAHGRLPTSGPVRHEELVIPAQVRGHLASKSPAGTVAWCCLCGYELPATA</sequence>
<reference evidence="1" key="2">
    <citation type="journal article" date="2015" name="Data Brief">
        <title>Shoot transcriptome of the giant reed, Arundo donax.</title>
        <authorList>
            <person name="Barrero R.A."/>
            <person name="Guerrero F.D."/>
            <person name="Moolhuijzen P."/>
            <person name="Goolsby J.A."/>
            <person name="Tidwell J."/>
            <person name="Bellgard S.E."/>
            <person name="Bellgard M.I."/>
        </authorList>
    </citation>
    <scope>NUCLEOTIDE SEQUENCE</scope>
    <source>
        <tissue evidence="1">Shoot tissue taken approximately 20 cm above the soil surface</tissue>
    </source>
</reference>
<organism evidence="1">
    <name type="scientific">Arundo donax</name>
    <name type="common">Giant reed</name>
    <name type="synonym">Donax arundinaceus</name>
    <dbReference type="NCBI Taxonomy" id="35708"/>
    <lineage>
        <taxon>Eukaryota</taxon>
        <taxon>Viridiplantae</taxon>
        <taxon>Streptophyta</taxon>
        <taxon>Embryophyta</taxon>
        <taxon>Tracheophyta</taxon>
        <taxon>Spermatophyta</taxon>
        <taxon>Magnoliopsida</taxon>
        <taxon>Liliopsida</taxon>
        <taxon>Poales</taxon>
        <taxon>Poaceae</taxon>
        <taxon>PACMAD clade</taxon>
        <taxon>Arundinoideae</taxon>
        <taxon>Arundineae</taxon>
        <taxon>Arundo</taxon>
    </lineage>
</organism>
<evidence type="ECO:0000313" key="1">
    <source>
        <dbReference type="EMBL" id="JAD43671.1"/>
    </source>
</evidence>
<protein>
    <submittedName>
        <fullName evidence="1">Uncharacterized protein</fullName>
    </submittedName>
</protein>
<name>A0A0A8ZXW5_ARUDO</name>